<proteinExistence type="predicted"/>
<accession>A0A2G4SNX6</accession>
<dbReference type="GeneID" id="35442370"/>
<keyword evidence="2" id="KW-1185">Reference proteome</keyword>
<organism evidence="1 2">
    <name type="scientific">Rhizopus microsporus ATCC 52813</name>
    <dbReference type="NCBI Taxonomy" id="1340429"/>
    <lineage>
        <taxon>Eukaryota</taxon>
        <taxon>Fungi</taxon>
        <taxon>Fungi incertae sedis</taxon>
        <taxon>Mucoromycota</taxon>
        <taxon>Mucoromycotina</taxon>
        <taxon>Mucoromycetes</taxon>
        <taxon>Mucorales</taxon>
        <taxon>Mucorineae</taxon>
        <taxon>Rhizopodaceae</taxon>
        <taxon>Rhizopus</taxon>
    </lineage>
</organism>
<name>A0A2G4SNX6_RHIZD</name>
<gene>
    <name evidence="1" type="ORF">RHIMIDRAFT_259064</name>
</gene>
<sequence>MGQNISLYVLSLIDKQIYSVQNVMDAEYPRNIKKVRDRGIDKTLNLFGHVDVSETKDKRNCKTYDF</sequence>
<evidence type="ECO:0000313" key="2">
    <source>
        <dbReference type="Proteomes" id="UP000242254"/>
    </source>
</evidence>
<dbReference type="RefSeq" id="XP_023464196.1">
    <property type="nucleotide sequence ID" value="XM_023611380.1"/>
</dbReference>
<dbReference type="EMBL" id="KZ303854">
    <property type="protein sequence ID" value="PHZ10488.1"/>
    <property type="molecule type" value="Genomic_DNA"/>
</dbReference>
<reference evidence="1 2" key="1">
    <citation type="journal article" date="2016" name="Proc. Natl. Acad. Sci. U.S.A.">
        <title>Lipid metabolic changes in an early divergent fungus govern the establishment of a mutualistic symbiosis with endobacteria.</title>
        <authorList>
            <person name="Lastovetsky O.A."/>
            <person name="Gaspar M.L."/>
            <person name="Mondo S.J."/>
            <person name="LaButti K.M."/>
            <person name="Sandor L."/>
            <person name="Grigoriev I.V."/>
            <person name="Henry S.A."/>
            <person name="Pawlowska T.E."/>
        </authorList>
    </citation>
    <scope>NUCLEOTIDE SEQUENCE [LARGE SCALE GENOMIC DNA]</scope>
    <source>
        <strain evidence="1 2">ATCC 52813</strain>
    </source>
</reference>
<protein>
    <submittedName>
        <fullName evidence="1">Uncharacterized protein</fullName>
    </submittedName>
</protein>
<dbReference type="Proteomes" id="UP000242254">
    <property type="component" value="Unassembled WGS sequence"/>
</dbReference>
<evidence type="ECO:0000313" key="1">
    <source>
        <dbReference type="EMBL" id="PHZ10488.1"/>
    </source>
</evidence>
<dbReference type="AlphaFoldDB" id="A0A2G4SNX6"/>